<evidence type="ECO:0008006" key="2">
    <source>
        <dbReference type="Google" id="ProtNLM"/>
    </source>
</evidence>
<dbReference type="InterPro" id="IPR011042">
    <property type="entry name" value="6-blade_b-propeller_TolB-like"/>
</dbReference>
<accession>A0A3B1A1H6</accession>
<sequence length="981" mass="111872">MIKRLIATLILWSIALISHANIFHDSNLDWKTIETEHFYLHYHNGEEQLVRDFMPTANQVQKEVSQFLNWTPRQKTHVVFTDEFDLANGFATVFPRNNTNIFLAAPDDVFSLEDHNGWLELVFRHEYLHIVHLDKARGAPLGVRKVLGRHTFLFPVAFPNAFQPRWYIEGLATYYETDNELGIGRGQSTYYNMLMRTELDGGIKELRQINQSIGTWPGSIVPYLYGVHHYQFIKEKYSEKKITGLVEGLSDNFVPYRIDSNTKHVFGKDLDQLWVEFEKYLHEKYDPLIAEVKSQGLREGVALSNIGYSAESLKVIGDQAYYGSSDGRSHHALMRSQAGKPPEKLRDITRGARLNIHKDKGILISQPERCRNARLYYDIYRVNLDGSNYERLTKCARFRFSVWTNKGDKIVAVHNELGINSLKLLDENAKVIKKLWTGEQGEQISHPDYSPTGDYIIASVWRKDLGWNIELFDMATNQWTPITRDKYLQAHPVYLQDGQSIIYISDDNGIYNVYKLNLATKQRSQLTNVASGAFTPAVSDSGLYYLGYRPQGYDLFHMKEIEEVAVENTPLITAMVEAVDTSEAKPGEVKSDAMASSTSGAIINAEVTSEDISAESELIADDYSPFQSMAPTWWLPSIAIDDQRTEVGFITFNYDALFRHTYSLALSYDFENNWLNGAFDYVYDGFWPLLHFGVYRSSDLFVDNNDDTQRIRSDSQAIAEIIVPFNTIDHTFTTHFAALTTREKDRYLAEGVSSLPETREDIAAIGIRYNSAVRYPLSVSRNGGRALSLVYEDTDVIGGSDRKGQVTVGEWREFFRIAGEHTLAFRLVEGRGENTTKPFRLGGIQDFYADFGGFLFSSEPMFNKRDYSLRGYSEGLQALRGKNMRLVTMEYRFPLSRIEHGWMVPPFGFNQVTGTLFYDTGGVWGDSRSSPGTYYDSVGLELNTEMDLFYNVRFHLTLGVASGLDPVLGEDKVYIRVGNQF</sequence>
<dbReference type="PANTHER" id="PTHR36842:SF1">
    <property type="entry name" value="PROTEIN TOLB"/>
    <property type="match status" value="1"/>
</dbReference>
<dbReference type="SUPFAM" id="SSF82171">
    <property type="entry name" value="DPP6 N-terminal domain-like"/>
    <property type="match status" value="1"/>
</dbReference>
<dbReference type="PANTHER" id="PTHR36842">
    <property type="entry name" value="PROTEIN TOLB HOMOLOG"/>
    <property type="match status" value="1"/>
</dbReference>
<protein>
    <recommendedName>
        <fullName evidence="2">Bacterial surface antigen (D15) domain-containing protein</fullName>
    </recommendedName>
</protein>
<gene>
    <name evidence="1" type="ORF">MNBD_GAMMA21-1650</name>
</gene>
<organism evidence="1">
    <name type="scientific">hydrothermal vent metagenome</name>
    <dbReference type="NCBI Taxonomy" id="652676"/>
    <lineage>
        <taxon>unclassified sequences</taxon>
        <taxon>metagenomes</taxon>
        <taxon>ecological metagenomes</taxon>
    </lineage>
</organism>
<dbReference type="Gene3D" id="2.120.10.30">
    <property type="entry name" value="TolB, C-terminal domain"/>
    <property type="match status" value="1"/>
</dbReference>
<dbReference type="AlphaFoldDB" id="A0A3B1A1H6"/>
<dbReference type="EMBL" id="UOFR01000069">
    <property type="protein sequence ID" value="VAW99588.1"/>
    <property type="molecule type" value="Genomic_DNA"/>
</dbReference>
<dbReference type="Gene3D" id="2.40.160.50">
    <property type="entry name" value="membrane protein fhac: a member of the omp85/tpsb transporter family"/>
    <property type="match status" value="1"/>
</dbReference>
<evidence type="ECO:0000313" key="1">
    <source>
        <dbReference type="EMBL" id="VAW99588.1"/>
    </source>
</evidence>
<proteinExistence type="predicted"/>
<reference evidence="1" key="1">
    <citation type="submission" date="2018-06" db="EMBL/GenBank/DDBJ databases">
        <authorList>
            <person name="Zhirakovskaya E."/>
        </authorList>
    </citation>
    <scope>NUCLEOTIDE SEQUENCE</scope>
</reference>
<name>A0A3B1A1H6_9ZZZZ</name>